<evidence type="ECO:0000259" key="2">
    <source>
        <dbReference type="Pfam" id="PF20791"/>
    </source>
</evidence>
<evidence type="ECO:0000313" key="3">
    <source>
        <dbReference type="EMBL" id="QFQ12951.1"/>
    </source>
</evidence>
<name>A0A5P8E7I0_9BACT</name>
<proteinExistence type="predicted"/>
<dbReference type="GO" id="GO:0016790">
    <property type="term" value="F:thiolester hydrolase activity"/>
    <property type="evidence" value="ECO:0007669"/>
    <property type="project" value="InterPro"/>
</dbReference>
<evidence type="ECO:0000313" key="4">
    <source>
        <dbReference type="Proteomes" id="UP000249375"/>
    </source>
</evidence>
<dbReference type="SUPFAM" id="SSF54637">
    <property type="entry name" value="Thioesterase/thiol ester dehydrase-isomerase"/>
    <property type="match status" value="2"/>
</dbReference>
<evidence type="ECO:0000259" key="1">
    <source>
        <dbReference type="Pfam" id="PF01643"/>
    </source>
</evidence>
<dbReference type="KEGG" id="alq:C7Y71_007925"/>
<dbReference type="AlphaFoldDB" id="A0A5P8E7I0"/>
<dbReference type="GO" id="GO:0006633">
    <property type="term" value="P:fatty acid biosynthetic process"/>
    <property type="evidence" value="ECO:0007669"/>
    <property type="project" value="InterPro"/>
</dbReference>
<protein>
    <recommendedName>
        <fullName evidence="5">Acyl-ACP thioesterase</fullName>
    </recommendedName>
</protein>
<sequence length="234" mass="26901">MFSLNYKVTTSNCNRGGSLKLYSALQMMQDCSEMWIDSEPEVKAYFRDHHMAQLLASRQVEILRVPHYKEDLTVKTSVFGMESVFGFRNTVILDGKGKPCYLTWSTGAFVDKVSGKLAKVPEEIIAAMRLEDKVRMEYKNRRIILPKIVPEIHAGIKVMRNDIDYNQHTNNANYVRMALELLPENFVVRSMRVEYKIPAKLGDVLVPEVINAGNVIYVVLKLDERDSTIMEFCR</sequence>
<dbReference type="Pfam" id="PF01643">
    <property type="entry name" value="Acyl-ACP_TE"/>
    <property type="match status" value="1"/>
</dbReference>
<dbReference type="EMBL" id="CP033459">
    <property type="protein sequence ID" value="QFQ12951.1"/>
    <property type="molecule type" value="Genomic_DNA"/>
</dbReference>
<feature type="domain" description="Acyl-ACP thioesterase N-terminal hotdog" evidence="1">
    <location>
        <begin position="2"/>
        <end position="127"/>
    </location>
</feature>
<dbReference type="RefSeq" id="WP_111898020.1">
    <property type="nucleotide sequence ID" value="NZ_CP033459.1"/>
</dbReference>
<organism evidence="3 4">
    <name type="scientific">Pseudoprevotella muciniphila</name>
    <dbReference type="NCBI Taxonomy" id="2133944"/>
    <lineage>
        <taxon>Bacteria</taxon>
        <taxon>Pseudomonadati</taxon>
        <taxon>Bacteroidota</taxon>
        <taxon>Bacteroidia</taxon>
        <taxon>Bacteroidales</taxon>
        <taxon>Prevotellaceae</taxon>
        <taxon>Pseudoprevotella</taxon>
    </lineage>
</organism>
<accession>A0A5P8E7I0</accession>
<dbReference type="Pfam" id="PF20791">
    <property type="entry name" value="Acyl-ACP_TE_C"/>
    <property type="match status" value="1"/>
</dbReference>
<feature type="domain" description="Acyl-ACP thioesterase-like C-terminal" evidence="2">
    <location>
        <begin position="154"/>
        <end position="205"/>
    </location>
</feature>
<evidence type="ECO:0008006" key="5">
    <source>
        <dbReference type="Google" id="ProtNLM"/>
    </source>
</evidence>
<dbReference type="InterPro" id="IPR029069">
    <property type="entry name" value="HotDog_dom_sf"/>
</dbReference>
<dbReference type="Proteomes" id="UP000249375">
    <property type="component" value="Chromosome"/>
</dbReference>
<gene>
    <name evidence="3" type="ORF">C7Y71_007925</name>
</gene>
<keyword evidence="4" id="KW-1185">Reference proteome</keyword>
<dbReference type="Gene3D" id="3.10.129.10">
    <property type="entry name" value="Hotdog Thioesterase"/>
    <property type="match status" value="1"/>
</dbReference>
<dbReference type="InterPro" id="IPR002864">
    <property type="entry name" value="Acyl-ACP_thioesterase_NHD"/>
</dbReference>
<dbReference type="InterPro" id="IPR049427">
    <property type="entry name" value="Acyl-ACP_TE_C"/>
</dbReference>
<dbReference type="OrthoDB" id="9801517at2"/>
<reference evidence="3 4" key="1">
    <citation type="submission" date="2018-11" db="EMBL/GenBank/DDBJ databases">
        <authorList>
            <person name="Na S.W."/>
            <person name="Baik M."/>
        </authorList>
    </citation>
    <scope>NUCLEOTIDE SEQUENCE [LARGE SCALE GENOMIC DNA]</scope>
    <source>
        <strain evidence="3 4">E39</strain>
    </source>
</reference>